<keyword evidence="5" id="KW-0809">Transit peptide</keyword>
<dbReference type="EnsemblMetazoa" id="PPAI006020-RA">
    <property type="protein sequence ID" value="PPAI006020-PA"/>
    <property type="gene ID" value="PPAI006020"/>
</dbReference>
<proteinExistence type="predicted"/>
<organism evidence="17 18">
    <name type="scientific">Phlebotomus papatasi</name>
    <name type="common">Sandfly</name>
    <dbReference type="NCBI Taxonomy" id="29031"/>
    <lineage>
        <taxon>Eukaryota</taxon>
        <taxon>Metazoa</taxon>
        <taxon>Ecdysozoa</taxon>
        <taxon>Arthropoda</taxon>
        <taxon>Hexapoda</taxon>
        <taxon>Insecta</taxon>
        <taxon>Pterygota</taxon>
        <taxon>Neoptera</taxon>
        <taxon>Endopterygota</taxon>
        <taxon>Diptera</taxon>
        <taxon>Nematocera</taxon>
        <taxon>Psychodoidea</taxon>
        <taxon>Psychodidae</taxon>
        <taxon>Phlebotomus</taxon>
        <taxon>Phlebotomus</taxon>
    </lineage>
</organism>
<dbReference type="PANTHER" id="PTHR11941:SF45">
    <property type="entry name" value="ENOYL-COA DELTA ISOMERASE 1, MITOCHONDRIAL"/>
    <property type="match status" value="1"/>
</dbReference>
<evidence type="ECO:0000256" key="8">
    <source>
        <dbReference type="ARBA" id="ARBA00023128"/>
    </source>
</evidence>
<evidence type="ECO:0000256" key="12">
    <source>
        <dbReference type="ARBA" id="ARBA00052376"/>
    </source>
</evidence>
<protein>
    <recommendedName>
        <fullName evidence="15">Enoyl-CoA delta isomerase 1, mitochondrial</fullName>
    </recommendedName>
    <alternativeName>
        <fullName evidence="16">3,2-trans-enoyl-CoA isomerase</fullName>
    </alternativeName>
</protein>
<keyword evidence="9" id="KW-0413">Isomerase</keyword>
<evidence type="ECO:0000256" key="16">
    <source>
        <dbReference type="ARBA" id="ARBA00083575"/>
    </source>
</evidence>
<dbReference type="Pfam" id="PF00378">
    <property type="entry name" value="ECH_1"/>
    <property type="match status" value="1"/>
</dbReference>
<comment type="catalytic activity">
    <reaction evidence="13">
        <text>(3Z)-octenoyl-CoA = (2E)-octenoyl-CoA</text>
        <dbReference type="Rhea" id="RHEA:46044"/>
        <dbReference type="ChEBI" id="CHEBI:62242"/>
        <dbReference type="ChEBI" id="CHEBI:85640"/>
    </reaction>
    <physiologicalReaction direction="left-to-right" evidence="13">
        <dbReference type="Rhea" id="RHEA:46045"/>
    </physiologicalReaction>
</comment>
<comment type="function">
    <text evidence="14">Key enzyme of fatty acid beta-oxidation. Able to isomerize both 3-cis (3Z) and 3-trans (3E) double bonds into the 2-trans (2E) form in a range of enoyl-CoA species, with a preference for (3Z)-enoyl-CoAs over (3E)-enoyl-CoAs. The catalytic efficiency of this enzyme is not affected by the fatty acyl chain length.</text>
</comment>
<dbReference type="PANTHER" id="PTHR11941">
    <property type="entry name" value="ENOYL-COA HYDRATASE-RELATED"/>
    <property type="match status" value="1"/>
</dbReference>
<dbReference type="Gene3D" id="6.10.250.170">
    <property type="match status" value="1"/>
</dbReference>
<name>A0A1B0DDP7_PHLPP</name>
<evidence type="ECO:0000256" key="6">
    <source>
        <dbReference type="ARBA" id="ARBA00022990"/>
    </source>
</evidence>
<keyword evidence="18" id="KW-1185">Reference proteome</keyword>
<sequence length="280" mass="31496">MFLPRIVKRMSPLLGSRMSLNACRFASTDLVRTEVDDKTGIAVVTMNRKPVNSLNLELLRELSSALDAVEKNKSRGMILASSLDTVFSAGLDITEMYKPDQARLKDFWTTLQEVWLKLFGSGFPTAAAINGHAPAGGCLLAMSCEYRVMRPNLTIGLNETQLGIVAPSWFMSTMENILPRREVELALTLGKMFSTEKAHEIGLVDEIVDTKEEALAKCTEFIQLFARVPREARALTKQSFRREALQKLDRDQDLQMFIYLVNQPQVQKGLGLYFESLKKK</sequence>
<evidence type="ECO:0000256" key="3">
    <source>
        <dbReference type="ARBA" id="ARBA00011233"/>
    </source>
</evidence>
<evidence type="ECO:0000256" key="1">
    <source>
        <dbReference type="ARBA" id="ARBA00004305"/>
    </source>
</evidence>
<evidence type="ECO:0000256" key="2">
    <source>
        <dbReference type="ARBA" id="ARBA00005005"/>
    </source>
</evidence>
<evidence type="ECO:0000256" key="4">
    <source>
        <dbReference type="ARBA" id="ARBA00022832"/>
    </source>
</evidence>
<evidence type="ECO:0000313" key="18">
    <source>
        <dbReference type="Proteomes" id="UP000092462"/>
    </source>
</evidence>
<comment type="pathway">
    <text evidence="2">Lipid metabolism; fatty acid beta-oxidation.</text>
</comment>
<dbReference type="VEuPathDB" id="VectorBase:PPAI006020"/>
<comment type="catalytic activity">
    <reaction evidence="10">
        <text>(3Z)-decenoyl-CoA = (2E)-decenoyl-CoA</text>
        <dbReference type="Rhea" id="RHEA:77195"/>
        <dbReference type="ChEBI" id="CHEBI:61406"/>
        <dbReference type="ChEBI" id="CHEBI:195601"/>
    </reaction>
    <physiologicalReaction direction="left-to-right" evidence="10">
        <dbReference type="Rhea" id="RHEA:77196"/>
    </physiologicalReaction>
</comment>
<evidence type="ECO:0000256" key="9">
    <source>
        <dbReference type="ARBA" id="ARBA00023235"/>
    </source>
</evidence>
<evidence type="ECO:0000256" key="5">
    <source>
        <dbReference type="ARBA" id="ARBA00022946"/>
    </source>
</evidence>
<evidence type="ECO:0000256" key="15">
    <source>
        <dbReference type="ARBA" id="ARBA00068317"/>
    </source>
</evidence>
<reference evidence="17" key="1">
    <citation type="submission" date="2022-08" db="UniProtKB">
        <authorList>
            <consortium name="EnsemblMetazoa"/>
        </authorList>
    </citation>
    <scope>IDENTIFICATION</scope>
    <source>
        <strain evidence="17">Israel</strain>
    </source>
</reference>
<keyword evidence="8" id="KW-0496">Mitochondrion</keyword>
<dbReference type="EMBL" id="AJVK01032138">
    <property type="status" value="NOT_ANNOTATED_CDS"/>
    <property type="molecule type" value="Genomic_DNA"/>
</dbReference>
<comment type="subcellular location">
    <subcellularLocation>
        <location evidence="1">Mitochondrion matrix</location>
    </subcellularLocation>
</comment>
<dbReference type="GO" id="GO:0004165">
    <property type="term" value="F:delta(3)-delta(2)-enoyl-CoA isomerase activity"/>
    <property type="evidence" value="ECO:0007669"/>
    <property type="project" value="UniProtKB-EC"/>
</dbReference>
<dbReference type="Proteomes" id="UP000092462">
    <property type="component" value="Unassembled WGS sequence"/>
</dbReference>
<dbReference type="InterPro" id="IPR029045">
    <property type="entry name" value="ClpP/crotonase-like_dom_sf"/>
</dbReference>
<evidence type="ECO:0000313" key="17">
    <source>
        <dbReference type="EnsemblMetazoa" id="PPAI006020-PA"/>
    </source>
</evidence>
<dbReference type="VEuPathDB" id="VectorBase:PPAPM1_011074"/>
<keyword evidence="7" id="KW-0443">Lipid metabolism</keyword>
<accession>A0A1B0DDP7</accession>
<evidence type="ECO:0000256" key="10">
    <source>
        <dbReference type="ARBA" id="ARBA00050938"/>
    </source>
</evidence>
<evidence type="ECO:0000256" key="13">
    <source>
        <dbReference type="ARBA" id="ARBA00052542"/>
    </source>
</evidence>
<evidence type="ECO:0000256" key="7">
    <source>
        <dbReference type="ARBA" id="ARBA00023098"/>
    </source>
</evidence>
<comment type="subunit">
    <text evidence="3">Homotrimer.</text>
</comment>
<dbReference type="FunFam" id="3.90.226.10:FF:000034">
    <property type="entry name" value="Enoyl-CoA delta isomerase 1"/>
    <property type="match status" value="1"/>
</dbReference>
<dbReference type="GO" id="GO:0005759">
    <property type="term" value="C:mitochondrial matrix"/>
    <property type="evidence" value="ECO:0007669"/>
    <property type="project" value="UniProtKB-SubCell"/>
</dbReference>
<evidence type="ECO:0000256" key="14">
    <source>
        <dbReference type="ARBA" id="ARBA00056147"/>
    </source>
</evidence>
<dbReference type="SUPFAM" id="SSF52096">
    <property type="entry name" value="ClpP/crotonase"/>
    <property type="match status" value="1"/>
</dbReference>
<comment type="catalytic activity">
    <reaction evidence="12">
        <text>(3Z)-dodecenoyl-CoA = (2E)-dodecenoyl-CoA</text>
        <dbReference type="Rhea" id="RHEA:23716"/>
        <dbReference type="ChEBI" id="CHEBI:57330"/>
        <dbReference type="ChEBI" id="CHEBI:58543"/>
        <dbReference type="EC" id="5.3.3.8"/>
    </reaction>
    <physiologicalReaction direction="left-to-right" evidence="12">
        <dbReference type="Rhea" id="RHEA:23717"/>
    </physiologicalReaction>
</comment>
<dbReference type="InterPro" id="IPR001753">
    <property type="entry name" value="Enoyl-CoA_hydra/iso"/>
</dbReference>
<dbReference type="GO" id="GO:0006635">
    <property type="term" value="P:fatty acid beta-oxidation"/>
    <property type="evidence" value="ECO:0007669"/>
    <property type="project" value="TreeGrafter"/>
</dbReference>
<dbReference type="Gene3D" id="3.90.226.10">
    <property type="entry name" value="2-enoyl-CoA Hydratase, Chain A, domain 1"/>
    <property type="match status" value="1"/>
</dbReference>
<evidence type="ECO:0000256" key="11">
    <source>
        <dbReference type="ARBA" id="ARBA00051293"/>
    </source>
</evidence>
<keyword evidence="6" id="KW-0007">Acetylation</keyword>
<dbReference type="AlphaFoldDB" id="A0A1B0DDP7"/>
<dbReference type="CDD" id="cd06558">
    <property type="entry name" value="crotonase-like"/>
    <property type="match status" value="1"/>
</dbReference>
<keyword evidence="4" id="KW-0276">Fatty acid metabolism</keyword>
<comment type="catalytic activity">
    <reaction evidence="11">
        <text>(2E)-tetradecenoyl-CoA = (3Z)-tetradecenoyl-CoA</text>
        <dbReference type="Rhea" id="RHEA:29847"/>
        <dbReference type="ChEBI" id="CHEBI:61405"/>
        <dbReference type="ChEBI" id="CHEBI:61968"/>
    </reaction>
    <physiologicalReaction direction="right-to-left" evidence="11">
        <dbReference type="Rhea" id="RHEA:29849"/>
    </physiologicalReaction>
</comment>